<evidence type="ECO:0000256" key="6">
    <source>
        <dbReference type="RuleBase" id="RU361218"/>
    </source>
</evidence>
<dbReference type="PANTHER" id="PTHR19282:SF44">
    <property type="entry name" value="CD82 ANTIGEN"/>
    <property type="match status" value="1"/>
</dbReference>
<dbReference type="Proteomes" id="UP001474421">
    <property type="component" value="Unassembled WGS sequence"/>
</dbReference>
<dbReference type="Gene3D" id="1.10.1450.10">
    <property type="entry name" value="Tetraspanin"/>
    <property type="match status" value="1"/>
</dbReference>
<dbReference type="PANTHER" id="PTHR19282">
    <property type="entry name" value="TETRASPANIN"/>
    <property type="match status" value="1"/>
</dbReference>
<evidence type="ECO:0000256" key="2">
    <source>
        <dbReference type="ARBA" id="ARBA00006840"/>
    </source>
</evidence>
<organism evidence="7 8">
    <name type="scientific">Crotalus adamanteus</name>
    <name type="common">Eastern diamondback rattlesnake</name>
    <dbReference type="NCBI Taxonomy" id="8729"/>
    <lineage>
        <taxon>Eukaryota</taxon>
        <taxon>Metazoa</taxon>
        <taxon>Chordata</taxon>
        <taxon>Craniata</taxon>
        <taxon>Vertebrata</taxon>
        <taxon>Euteleostomi</taxon>
        <taxon>Lepidosauria</taxon>
        <taxon>Squamata</taxon>
        <taxon>Bifurcata</taxon>
        <taxon>Unidentata</taxon>
        <taxon>Episquamata</taxon>
        <taxon>Toxicofera</taxon>
        <taxon>Serpentes</taxon>
        <taxon>Colubroidea</taxon>
        <taxon>Viperidae</taxon>
        <taxon>Crotalinae</taxon>
        <taxon>Crotalus</taxon>
    </lineage>
</organism>
<evidence type="ECO:0000256" key="1">
    <source>
        <dbReference type="ARBA" id="ARBA00004141"/>
    </source>
</evidence>
<evidence type="ECO:0000313" key="8">
    <source>
        <dbReference type="Proteomes" id="UP001474421"/>
    </source>
</evidence>
<keyword evidence="3 6" id="KW-0812">Transmembrane</keyword>
<dbReference type="PIRSF" id="PIRSF002419">
    <property type="entry name" value="Tetraspanin"/>
    <property type="match status" value="1"/>
</dbReference>
<dbReference type="Pfam" id="PF00335">
    <property type="entry name" value="Tetraspanin"/>
    <property type="match status" value="1"/>
</dbReference>
<keyword evidence="8" id="KW-1185">Reference proteome</keyword>
<dbReference type="SUPFAM" id="SSF48652">
    <property type="entry name" value="Tetraspanin"/>
    <property type="match status" value="1"/>
</dbReference>
<evidence type="ECO:0000256" key="3">
    <source>
        <dbReference type="ARBA" id="ARBA00022692"/>
    </source>
</evidence>
<protein>
    <recommendedName>
        <fullName evidence="6">Tetraspanin</fullName>
    </recommendedName>
</protein>
<name>A0AAW1BTW3_CROAD</name>
<dbReference type="InterPro" id="IPR018503">
    <property type="entry name" value="Tetraspanin_CS"/>
</dbReference>
<dbReference type="PROSITE" id="PS00421">
    <property type="entry name" value="TM4_1"/>
    <property type="match status" value="1"/>
</dbReference>
<comment type="similarity">
    <text evidence="2 6">Belongs to the tetraspanin (TM4SF) family.</text>
</comment>
<evidence type="ECO:0000256" key="5">
    <source>
        <dbReference type="ARBA" id="ARBA00023136"/>
    </source>
</evidence>
<proteinExistence type="inferred from homology"/>
<dbReference type="InterPro" id="IPR008952">
    <property type="entry name" value="Tetraspanin_EC2_sf"/>
</dbReference>
<feature type="transmembrane region" description="Helical" evidence="6">
    <location>
        <begin position="61"/>
        <end position="82"/>
    </location>
</feature>
<evidence type="ECO:0000313" key="7">
    <source>
        <dbReference type="EMBL" id="KAK9405604.1"/>
    </source>
</evidence>
<gene>
    <name evidence="7" type="ORF">NXF25_004378</name>
</gene>
<comment type="subcellular location">
    <subcellularLocation>
        <location evidence="1 6">Membrane</location>
        <topology evidence="1 6">Multi-pass membrane protein</topology>
    </subcellularLocation>
</comment>
<accession>A0AAW1BTW3</accession>
<keyword evidence="4 6" id="KW-1133">Transmembrane helix</keyword>
<evidence type="ECO:0000256" key="4">
    <source>
        <dbReference type="ARBA" id="ARBA00022989"/>
    </source>
</evidence>
<comment type="caution">
    <text evidence="7">The sequence shown here is derived from an EMBL/GenBank/DDBJ whole genome shotgun (WGS) entry which is preliminary data.</text>
</comment>
<dbReference type="PRINTS" id="PR00259">
    <property type="entry name" value="TMFOUR"/>
</dbReference>
<comment type="caution">
    <text evidence="6">Lacks conserved residue(s) required for the propagation of feature annotation.</text>
</comment>
<dbReference type="InterPro" id="IPR000301">
    <property type="entry name" value="Tetraspanin_animals"/>
</dbReference>
<sequence>MVGIGIWILADSKPFSPILQNSAPSFQAGLYVFMGVGAITMVLGFLGCVGALFGIQCALGIYLTCLLLILSAQITAGLMIYFQQSSLKARMSEVVIDLFQTYNPSDETNQVLESAWDFVQSQFSCCGWTGPEDWQLNKILWNSRMQFYPCSCSNRTEDALRGTGFCALETDLNTTTLADWPVKKQGCGTAVQTWLQENFNVFLGVCAGVAITELLGIGLSLCLCKGKTCQ</sequence>
<dbReference type="GO" id="GO:0005886">
    <property type="term" value="C:plasma membrane"/>
    <property type="evidence" value="ECO:0007669"/>
    <property type="project" value="TreeGrafter"/>
</dbReference>
<dbReference type="AlphaFoldDB" id="A0AAW1BTW3"/>
<dbReference type="InterPro" id="IPR018499">
    <property type="entry name" value="Tetraspanin/Peripherin"/>
</dbReference>
<dbReference type="EMBL" id="JAOTOJ010000002">
    <property type="protein sequence ID" value="KAK9405604.1"/>
    <property type="molecule type" value="Genomic_DNA"/>
</dbReference>
<keyword evidence="5 6" id="KW-0472">Membrane</keyword>
<feature type="transmembrane region" description="Helical" evidence="6">
    <location>
        <begin position="30"/>
        <end position="55"/>
    </location>
</feature>
<reference evidence="7 8" key="1">
    <citation type="journal article" date="2024" name="Proc. Natl. Acad. Sci. U.S.A.">
        <title>The genetic regulatory architecture and epigenomic basis for age-related changes in rattlesnake venom.</title>
        <authorList>
            <person name="Hogan M.P."/>
            <person name="Holding M.L."/>
            <person name="Nystrom G.S."/>
            <person name="Colston T.J."/>
            <person name="Bartlett D.A."/>
            <person name="Mason A.J."/>
            <person name="Ellsworth S.A."/>
            <person name="Rautsaw R.M."/>
            <person name="Lawrence K.C."/>
            <person name="Strickland J.L."/>
            <person name="He B."/>
            <person name="Fraser P."/>
            <person name="Margres M.J."/>
            <person name="Gilbert D.M."/>
            <person name="Gibbs H.L."/>
            <person name="Parkinson C.L."/>
            <person name="Rokyta D.R."/>
        </authorList>
    </citation>
    <scope>NUCLEOTIDE SEQUENCE [LARGE SCALE GENOMIC DNA]</scope>
    <source>
        <strain evidence="7">DRR0105</strain>
    </source>
</reference>
<dbReference type="FunFam" id="1.10.1450.10:FF:000038">
    <property type="entry name" value="Tetraspanin"/>
    <property type="match status" value="1"/>
</dbReference>